<keyword evidence="3" id="KW-1185">Reference proteome</keyword>
<organism evidence="1">
    <name type="scientific">Sarcoptes scabiei</name>
    <name type="common">Itch mite</name>
    <name type="synonym">Acarus scabiei</name>
    <dbReference type="NCBI Taxonomy" id="52283"/>
    <lineage>
        <taxon>Eukaryota</taxon>
        <taxon>Metazoa</taxon>
        <taxon>Ecdysozoa</taxon>
        <taxon>Arthropoda</taxon>
        <taxon>Chelicerata</taxon>
        <taxon>Arachnida</taxon>
        <taxon>Acari</taxon>
        <taxon>Acariformes</taxon>
        <taxon>Sarcoptiformes</taxon>
        <taxon>Astigmata</taxon>
        <taxon>Psoroptidia</taxon>
        <taxon>Sarcoptoidea</taxon>
        <taxon>Sarcoptidae</taxon>
        <taxon>Sarcoptinae</taxon>
        <taxon>Sarcoptes</taxon>
    </lineage>
</organism>
<reference evidence="3" key="1">
    <citation type="journal article" date="2020" name="PLoS Negl. Trop. Dis.">
        <title>High-quality nuclear genome for Sarcoptes scabiei-A critical resource for a neglected parasite.</title>
        <authorList>
            <person name="Korhonen P.K."/>
            <person name="Gasser R.B."/>
            <person name="Ma G."/>
            <person name="Wang T."/>
            <person name="Stroehlein A.J."/>
            <person name="Young N.D."/>
            <person name="Ang C.S."/>
            <person name="Fernando D.D."/>
            <person name="Lu H.C."/>
            <person name="Taylor S."/>
            <person name="Reynolds S.L."/>
            <person name="Mofiz E."/>
            <person name="Najaraj S.H."/>
            <person name="Gowda H."/>
            <person name="Madugundu A."/>
            <person name="Renuse S."/>
            <person name="Holt D."/>
            <person name="Pandey A."/>
            <person name="Papenfuss A.T."/>
            <person name="Fischer K."/>
        </authorList>
    </citation>
    <scope>NUCLEOTIDE SEQUENCE [LARGE SCALE GENOMIC DNA]</scope>
</reference>
<evidence type="ECO:0000313" key="2">
    <source>
        <dbReference type="EnsemblMetazoa" id="KAF7492422.1"/>
    </source>
</evidence>
<proteinExistence type="predicted"/>
<accession>A0A834R905</accession>
<reference evidence="2" key="3">
    <citation type="submission" date="2022-06" db="UniProtKB">
        <authorList>
            <consortium name="EnsemblMetazoa"/>
        </authorList>
    </citation>
    <scope>IDENTIFICATION</scope>
</reference>
<evidence type="ECO:0000313" key="1">
    <source>
        <dbReference type="EMBL" id="KAF7492422.1"/>
    </source>
</evidence>
<name>A0A834R905_SARSC</name>
<protein>
    <submittedName>
        <fullName evidence="1 2">Uncharacterized protein</fullName>
    </submittedName>
</protein>
<dbReference type="EnsemblMetazoa" id="SSS_5304s_mrna">
    <property type="protein sequence ID" value="KAF7492422.1"/>
    <property type="gene ID" value="SSS_5304"/>
</dbReference>
<reference evidence="1" key="2">
    <citation type="submission" date="2020-01" db="EMBL/GenBank/DDBJ databases">
        <authorList>
            <person name="Korhonen P.K.K."/>
            <person name="Guangxu M.G."/>
            <person name="Wang T.W."/>
            <person name="Stroehlein A.J.S."/>
            <person name="Young N.D."/>
            <person name="Ang C.-S.A."/>
            <person name="Fernando D.W.F."/>
            <person name="Lu H.L."/>
            <person name="Taylor S.T."/>
            <person name="Ehtesham M.E.M."/>
            <person name="Najaraj S.H.N."/>
            <person name="Harsha G.H.G."/>
            <person name="Madugundu A.M."/>
            <person name="Renuse S.R."/>
            <person name="Holt D.H."/>
            <person name="Pandey A.P."/>
            <person name="Papenfuss A.P."/>
            <person name="Gasser R.B.G."/>
            <person name="Fischer K.F."/>
        </authorList>
    </citation>
    <scope>NUCLEOTIDE SEQUENCE</scope>
    <source>
        <strain evidence="1">SSS_KF_BRIS2020</strain>
    </source>
</reference>
<dbReference type="Proteomes" id="UP000070412">
    <property type="component" value="Unassembled WGS sequence"/>
</dbReference>
<dbReference type="EMBL" id="WVUK01000056">
    <property type="protein sequence ID" value="KAF7492422.1"/>
    <property type="molecule type" value="Genomic_DNA"/>
</dbReference>
<dbReference type="OrthoDB" id="2018023at2759"/>
<gene>
    <name evidence="1" type="ORF">SSS_5304</name>
</gene>
<dbReference type="AlphaFoldDB" id="A0A834R905"/>
<sequence>MSFFREANNHIKDVPMKFSDRYLNLLQRSTFHDDPSNDINLDQFKIKDYKFDNELIAIEMFELQSKKMQARKMNHSKPKSTSDDKNLTMIPHISNPMNGDRQMQFKQASPFSVYNLMPGEILKPQILENNSAITPSSCFVIKASKETFDISKTNCDNVDSLEHANAPVPSSSSTSSVIVNPQDFENDSSPFDNVELQTIDDIKELNKVFGVLNLGLDKNCTVPRNSPVNHNYASFNEIDPASFTNNIGNSLQCYTPLIPQSNHYHDQSYRYLNQPHQTTIMTYHYPNMNSCTSNQQFTKFNSHNNFGS</sequence>
<evidence type="ECO:0000313" key="3">
    <source>
        <dbReference type="Proteomes" id="UP000070412"/>
    </source>
</evidence>